<evidence type="ECO:0008006" key="4">
    <source>
        <dbReference type="Google" id="ProtNLM"/>
    </source>
</evidence>
<dbReference type="RefSeq" id="WP_229886487.1">
    <property type="nucleotide sequence ID" value="NZ_BMVX01000012.1"/>
</dbReference>
<dbReference type="EMBL" id="BMVX01000012">
    <property type="protein sequence ID" value="GGZ72004.1"/>
    <property type="molecule type" value="Genomic_DNA"/>
</dbReference>
<accession>A0A918V545</accession>
<comment type="caution">
    <text evidence="2">The sequence shown here is derived from an EMBL/GenBank/DDBJ whole genome shotgun (WGS) entry which is preliminary data.</text>
</comment>
<gene>
    <name evidence="2" type="ORF">GCM10010371_34630</name>
</gene>
<dbReference type="Proteomes" id="UP000634660">
    <property type="component" value="Unassembled WGS sequence"/>
</dbReference>
<feature type="region of interest" description="Disordered" evidence="1">
    <location>
        <begin position="1"/>
        <end position="22"/>
    </location>
</feature>
<sequence length="164" mass="16549">MSDEPSGVRAFPDGAGSPSYSVRARSGRRLAPLAADPAVARALAALLLDAADTAVIRQTAGALVRAGTPAALRLLAAGWGAADDQQADWSATGVHDALAEPDGADRAAAVSAYGRHLAGDPDAAVRRGAADLCDVAERAIRRPGSTGGAEPADRGRPPVRRVPS</sequence>
<evidence type="ECO:0000313" key="2">
    <source>
        <dbReference type="EMBL" id="GGZ72004.1"/>
    </source>
</evidence>
<name>A0A918V545_9ACTN</name>
<evidence type="ECO:0000313" key="3">
    <source>
        <dbReference type="Proteomes" id="UP000634660"/>
    </source>
</evidence>
<dbReference type="AlphaFoldDB" id="A0A918V545"/>
<feature type="region of interest" description="Disordered" evidence="1">
    <location>
        <begin position="141"/>
        <end position="164"/>
    </location>
</feature>
<reference evidence="2" key="1">
    <citation type="journal article" date="2014" name="Int. J. Syst. Evol. Microbiol.">
        <title>Complete genome sequence of Corynebacterium casei LMG S-19264T (=DSM 44701T), isolated from a smear-ripened cheese.</title>
        <authorList>
            <consortium name="US DOE Joint Genome Institute (JGI-PGF)"/>
            <person name="Walter F."/>
            <person name="Albersmeier A."/>
            <person name="Kalinowski J."/>
            <person name="Ruckert C."/>
        </authorList>
    </citation>
    <scope>NUCLEOTIDE SEQUENCE</scope>
    <source>
        <strain evidence="2">JCM 4834</strain>
    </source>
</reference>
<organism evidence="2 3">
    <name type="scientific">Streptomyces subrutilus</name>
    <dbReference type="NCBI Taxonomy" id="36818"/>
    <lineage>
        <taxon>Bacteria</taxon>
        <taxon>Bacillati</taxon>
        <taxon>Actinomycetota</taxon>
        <taxon>Actinomycetes</taxon>
        <taxon>Kitasatosporales</taxon>
        <taxon>Streptomycetaceae</taxon>
        <taxon>Streptomyces</taxon>
    </lineage>
</organism>
<reference evidence="2" key="2">
    <citation type="submission" date="2020-09" db="EMBL/GenBank/DDBJ databases">
        <authorList>
            <person name="Sun Q."/>
            <person name="Ohkuma M."/>
        </authorList>
    </citation>
    <scope>NUCLEOTIDE SEQUENCE</scope>
    <source>
        <strain evidence="2">JCM 4834</strain>
    </source>
</reference>
<proteinExistence type="predicted"/>
<evidence type="ECO:0000256" key="1">
    <source>
        <dbReference type="SAM" id="MobiDB-lite"/>
    </source>
</evidence>
<protein>
    <recommendedName>
        <fullName evidence="4">HEAT repeat domain-containing protein</fullName>
    </recommendedName>
</protein>